<gene>
    <name evidence="2" type="ORF">HMPREF9225_1040</name>
</gene>
<evidence type="ECO:0000313" key="3">
    <source>
        <dbReference type="Proteomes" id="UP000003280"/>
    </source>
</evidence>
<evidence type="ECO:0000313" key="2">
    <source>
        <dbReference type="EMBL" id="EFM25391.1"/>
    </source>
</evidence>
<dbReference type="InterPro" id="IPR003741">
    <property type="entry name" value="LUD_dom"/>
</dbReference>
<dbReference type="PANTHER" id="PTHR36179:SF2">
    <property type="entry name" value="LUD DOMAIN-CONTAINING PROTEIN"/>
    <property type="match status" value="1"/>
</dbReference>
<proteinExistence type="predicted"/>
<keyword evidence="3" id="KW-1185">Reference proteome</keyword>
<dbReference type="PANTHER" id="PTHR36179">
    <property type="entry name" value="LUD_DOM DOMAIN-CONTAINING PROTEIN"/>
    <property type="match status" value="1"/>
</dbReference>
<name>E0NLK1_9FIRM</name>
<feature type="domain" description="LUD" evidence="1">
    <location>
        <begin position="2"/>
        <end position="171"/>
    </location>
</feature>
<dbReference type="eggNOG" id="COG1139">
    <property type="taxonomic scope" value="Bacteria"/>
</dbReference>
<dbReference type="AlphaFoldDB" id="E0NLK1"/>
<accession>E0NLK1</accession>
<comment type="caution">
    <text evidence="2">The sequence shown here is derived from an EMBL/GenBank/DDBJ whole genome shotgun (WGS) entry which is preliminary data.</text>
</comment>
<evidence type="ECO:0000259" key="1">
    <source>
        <dbReference type="Pfam" id="PF02589"/>
    </source>
</evidence>
<reference evidence="2 3" key="1">
    <citation type="submission" date="2010-07" db="EMBL/GenBank/DDBJ databases">
        <authorList>
            <person name="Muzny D."/>
            <person name="Qin X."/>
            <person name="Deng J."/>
            <person name="Jiang H."/>
            <person name="Liu Y."/>
            <person name="Qu J."/>
            <person name="Song X.-Z."/>
            <person name="Zhang L."/>
            <person name="Thornton R."/>
            <person name="Coyle M."/>
            <person name="Francisco L."/>
            <person name="Jackson L."/>
            <person name="Javaid M."/>
            <person name="Korchina V."/>
            <person name="Kovar C."/>
            <person name="Mata R."/>
            <person name="Mathew T."/>
            <person name="Ngo R."/>
            <person name="Nguyen L."/>
            <person name="Nguyen N."/>
            <person name="Okwuonu G."/>
            <person name="Ongeri F."/>
            <person name="Pham C."/>
            <person name="Simmons D."/>
            <person name="Wilczek-Boney K."/>
            <person name="Hale W."/>
            <person name="Jakkamsetti A."/>
            <person name="Pham P."/>
            <person name="Ruth R."/>
            <person name="San Lucas F."/>
            <person name="Warren J."/>
            <person name="Zhang J."/>
            <person name="Zhao Z."/>
            <person name="Zhou C."/>
            <person name="Zhu D."/>
            <person name="Lee S."/>
            <person name="Bess C."/>
            <person name="Blankenburg K."/>
            <person name="Forbes L."/>
            <person name="Fu Q."/>
            <person name="Gubbala S."/>
            <person name="Hirani K."/>
            <person name="Jayaseelan J.C."/>
            <person name="Lara F."/>
            <person name="Munidasa M."/>
            <person name="Palculict T."/>
            <person name="Patil S."/>
            <person name="Pu L.-L."/>
            <person name="Saada N."/>
            <person name="Tang L."/>
            <person name="Weissenberger G."/>
            <person name="Zhu Y."/>
            <person name="Hemphill L."/>
            <person name="Shang Y."/>
            <person name="Youmans B."/>
            <person name="Ayvaz T."/>
            <person name="Ross M."/>
            <person name="Santibanez J."/>
            <person name="Aqrawi P."/>
            <person name="Gross S."/>
            <person name="Joshi V."/>
            <person name="Fowler G."/>
            <person name="Nazareth L."/>
            <person name="Reid J."/>
            <person name="Worley K."/>
            <person name="Petrosino J."/>
            <person name="Highlander S."/>
            <person name="Gibbs R."/>
        </authorList>
    </citation>
    <scope>NUCLEOTIDE SEQUENCE [LARGE SCALE GENOMIC DNA]</scope>
    <source>
        <strain evidence="2 3">ATCC BAA-1640</strain>
    </source>
</reference>
<dbReference type="EMBL" id="AEEH01000039">
    <property type="protein sequence ID" value="EFM25391.1"/>
    <property type="molecule type" value="Genomic_DNA"/>
</dbReference>
<organism evidence="2 3">
    <name type="scientific">Peptoniphilus duerdenii ATCC BAA-1640</name>
    <dbReference type="NCBI Taxonomy" id="862517"/>
    <lineage>
        <taxon>Bacteria</taxon>
        <taxon>Bacillati</taxon>
        <taxon>Bacillota</taxon>
        <taxon>Tissierellia</taxon>
        <taxon>Tissierellales</taxon>
        <taxon>Peptoniphilaceae</taxon>
        <taxon>Peptoniphilus</taxon>
    </lineage>
</organism>
<dbReference type="Pfam" id="PF02589">
    <property type="entry name" value="LUD_dom"/>
    <property type="match status" value="1"/>
</dbReference>
<protein>
    <recommendedName>
        <fullName evidence="1">LUD domain-containing protein</fullName>
    </recommendedName>
</protein>
<dbReference type="STRING" id="862517.HMPREF9225_1040"/>
<dbReference type="Proteomes" id="UP000003280">
    <property type="component" value="Unassembled WGS sequence"/>
</dbReference>
<sequence>MKNGFISEIFETGAEARDYFMNFIKPGRTVAVAGSVTLEELDIYNSLKEKGADVSMHWLDRDYQSSMMKSHMADFFVTSANAVTEDGQILMVDYYGNRISAVTFGKKKVFFFVGRNKVVTDVNSGFNRSLIIAQPQNFKRMELESLKKNMRLDFDRQEDTNIMELTLKHGPKFQDTYVFLINEDLGY</sequence>
<dbReference type="HOGENOM" id="CLU_107893_1_0_9"/>